<dbReference type="EMBL" id="AF121418">
    <property type="protein sequence ID" value="AAF34273.1"/>
    <property type="molecule type" value="Genomic_DNA"/>
</dbReference>
<organism evidence="1">
    <name type="scientific">Francisella tularensis subsp. novicida F6168</name>
    <dbReference type="NCBI Taxonomy" id="1452728"/>
    <lineage>
        <taxon>Bacteria</taxon>
        <taxon>Pseudomonadati</taxon>
        <taxon>Pseudomonadota</taxon>
        <taxon>Gammaproteobacteria</taxon>
        <taxon>Thiotrichales</taxon>
        <taxon>Francisellaceae</taxon>
        <taxon>Francisella</taxon>
    </lineage>
</organism>
<accession>Q9LAP6</accession>
<proteinExistence type="predicted"/>
<protein>
    <submittedName>
        <fullName evidence="1">Uncharacterized protein</fullName>
    </submittedName>
</protein>
<name>Q9LAP6_FRANO</name>
<dbReference type="AlphaFoldDB" id="Q9LAP6"/>
<reference evidence="1" key="1">
    <citation type="journal article" date="2001" name="Plasmid">
        <title>Genetic organization of the Francisella plasmid pFNL10.</title>
        <authorList>
            <person name="Pomerantsev A.P."/>
            <person name="Golovliov I.R."/>
            <person name="Ohara Y."/>
            <person name="Mokrievich A.N."/>
            <person name="Obuchi M."/>
            <person name="Norqvist A."/>
            <person name="Kuoppa K."/>
            <person name="Pavlov V.M."/>
        </authorList>
    </citation>
    <scope>NUCLEOTIDE SEQUENCE</scope>
    <source>
        <strain evidence="1">F6168</strain>
        <plasmid evidence="1">pFNL10</plasmid>
    </source>
</reference>
<geneLocation type="plasmid" evidence="1">
    <name>pFNL10</name>
</geneLocation>
<evidence type="ECO:0000313" key="1">
    <source>
        <dbReference type="EMBL" id="AAF34273.1"/>
    </source>
</evidence>
<keyword evidence="1" id="KW-0614">Plasmid</keyword>
<sequence>MTECRIKPRAIAHGKIDYHLLLKCFSDGVNINTLMCYSSLVELLSNYWFYQPVTKY</sequence>